<organism evidence="1 2">
    <name type="scientific">Benzoatithermus flavus</name>
    <dbReference type="NCBI Taxonomy" id="3108223"/>
    <lineage>
        <taxon>Bacteria</taxon>
        <taxon>Pseudomonadati</taxon>
        <taxon>Pseudomonadota</taxon>
        <taxon>Alphaproteobacteria</taxon>
        <taxon>Geminicoccales</taxon>
        <taxon>Geminicoccaceae</taxon>
        <taxon>Benzoatithermus</taxon>
    </lineage>
</organism>
<evidence type="ECO:0000313" key="1">
    <source>
        <dbReference type="EMBL" id="MEK0081811.1"/>
    </source>
</evidence>
<gene>
    <name evidence="1" type="ORF">U1T56_01505</name>
</gene>
<dbReference type="Proteomes" id="UP001375743">
    <property type="component" value="Unassembled WGS sequence"/>
</dbReference>
<sequence>MIRLFPLRSTSGSPWRLGTAVPLCDVANEPAAMRRLADAGIVER</sequence>
<evidence type="ECO:0000313" key="2">
    <source>
        <dbReference type="Proteomes" id="UP001375743"/>
    </source>
</evidence>
<dbReference type="RefSeq" id="WP_418157654.1">
    <property type="nucleotide sequence ID" value="NZ_JBBLZC010000001.1"/>
</dbReference>
<dbReference type="EMBL" id="JBBLZC010000001">
    <property type="protein sequence ID" value="MEK0081811.1"/>
    <property type="molecule type" value="Genomic_DNA"/>
</dbReference>
<reference evidence="1 2" key="1">
    <citation type="submission" date="2024-01" db="EMBL/GenBank/DDBJ databases">
        <title>Multi-omics insights into the function and evolution of sodium benzoate biodegradation pathways in Benzoatithermus flavus gen. nov., sp. nov. from hot spring.</title>
        <authorList>
            <person name="Hu C.-J."/>
            <person name="Li W.-J."/>
        </authorList>
    </citation>
    <scope>NUCLEOTIDE SEQUENCE [LARGE SCALE GENOMIC DNA]</scope>
    <source>
        <strain evidence="1 2">SYSU G07066</strain>
    </source>
</reference>
<proteinExistence type="predicted"/>
<comment type="caution">
    <text evidence="1">The sequence shown here is derived from an EMBL/GenBank/DDBJ whole genome shotgun (WGS) entry which is preliminary data.</text>
</comment>
<name>A0ABU8XLR4_9PROT</name>
<protein>
    <submittedName>
        <fullName evidence="1">Uncharacterized protein</fullName>
    </submittedName>
</protein>
<accession>A0ABU8XLR4</accession>
<keyword evidence="2" id="KW-1185">Reference proteome</keyword>